<reference evidence="2" key="1">
    <citation type="submission" date="2020-01" db="EMBL/GenBank/DDBJ databases">
        <authorList>
            <person name="Mishra B."/>
        </authorList>
    </citation>
    <scope>NUCLEOTIDE SEQUENCE [LARGE SCALE GENOMIC DNA]</scope>
</reference>
<dbReference type="Pfam" id="PF08268">
    <property type="entry name" value="FBA_3"/>
    <property type="match status" value="1"/>
</dbReference>
<evidence type="ECO:0000313" key="2">
    <source>
        <dbReference type="EMBL" id="CAA7053919.1"/>
    </source>
</evidence>
<dbReference type="InterPro" id="IPR036047">
    <property type="entry name" value="F-box-like_dom_sf"/>
</dbReference>
<keyword evidence="3" id="KW-1185">Reference proteome</keyword>
<dbReference type="PANTHER" id="PTHR31111:SF138">
    <property type="entry name" value="F-BOX ASSOCIATED DOMAIN-CONTAINING PROTEIN"/>
    <property type="match status" value="1"/>
</dbReference>
<feature type="domain" description="F-box" evidence="1">
    <location>
        <begin position="15"/>
        <end position="61"/>
    </location>
</feature>
<dbReference type="PROSITE" id="PS50181">
    <property type="entry name" value="FBOX"/>
    <property type="match status" value="1"/>
</dbReference>
<sequence>MMMSSRRSSKKTKTKEDSESLPPDLVIEILRRLPVKLVSRFLLVSKLWSTIIRSQDFIRSFPFPPSIPQPQRLLFALNSLDNQNWIFYLEEEKPALSCLSRTKCQILNRRLLDVHYVNGLINLGYGQQQVITNPSTGKYINLPLVEVKSSKKIILKSFFGHDPIGFQYKVLCMSVSENVKDSSVPSCEHQVFTLGGNHGGSLSVTLHIVPKLTVYASMGFCIMVLTRAATCCNGAY</sequence>
<comment type="caution">
    <text evidence="2">The sequence shown here is derived from an EMBL/GenBank/DDBJ whole genome shotgun (WGS) entry which is preliminary data.</text>
</comment>
<dbReference type="Pfam" id="PF00646">
    <property type="entry name" value="F-box"/>
    <property type="match status" value="1"/>
</dbReference>
<gene>
    <name evidence="2" type="ORF">MERR_LOCUS41155</name>
</gene>
<dbReference type="NCBIfam" id="TIGR01640">
    <property type="entry name" value="F_box_assoc_1"/>
    <property type="match status" value="1"/>
</dbReference>
<accession>A0A6D2L332</accession>
<dbReference type="InterPro" id="IPR017451">
    <property type="entry name" value="F-box-assoc_interact_dom"/>
</dbReference>
<evidence type="ECO:0000313" key="3">
    <source>
        <dbReference type="Proteomes" id="UP000467841"/>
    </source>
</evidence>
<protein>
    <recommendedName>
        <fullName evidence="1">F-box domain-containing protein</fullName>
    </recommendedName>
</protein>
<dbReference type="InterPro" id="IPR001810">
    <property type="entry name" value="F-box_dom"/>
</dbReference>
<dbReference type="EMBL" id="CACVBM020001551">
    <property type="protein sequence ID" value="CAA7053919.1"/>
    <property type="molecule type" value="Genomic_DNA"/>
</dbReference>
<dbReference type="SUPFAM" id="SSF81383">
    <property type="entry name" value="F-box domain"/>
    <property type="match status" value="1"/>
</dbReference>
<dbReference type="Proteomes" id="UP000467841">
    <property type="component" value="Unassembled WGS sequence"/>
</dbReference>
<name>A0A6D2L332_9BRAS</name>
<proteinExistence type="predicted"/>
<dbReference type="InterPro" id="IPR013187">
    <property type="entry name" value="F-box-assoc_dom_typ3"/>
</dbReference>
<dbReference type="PANTHER" id="PTHR31111">
    <property type="entry name" value="BNAA05G37150D PROTEIN-RELATED"/>
    <property type="match status" value="1"/>
</dbReference>
<dbReference type="OrthoDB" id="1032426at2759"/>
<dbReference type="Gene3D" id="1.20.1280.50">
    <property type="match status" value="1"/>
</dbReference>
<dbReference type="AlphaFoldDB" id="A0A6D2L332"/>
<dbReference type="SMART" id="SM00256">
    <property type="entry name" value="FBOX"/>
    <property type="match status" value="1"/>
</dbReference>
<evidence type="ECO:0000259" key="1">
    <source>
        <dbReference type="PROSITE" id="PS50181"/>
    </source>
</evidence>
<organism evidence="2 3">
    <name type="scientific">Microthlaspi erraticum</name>
    <dbReference type="NCBI Taxonomy" id="1685480"/>
    <lineage>
        <taxon>Eukaryota</taxon>
        <taxon>Viridiplantae</taxon>
        <taxon>Streptophyta</taxon>
        <taxon>Embryophyta</taxon>
        <taxon>Tracheophyta</taxon>
        <taxon>Spermatophyta</taxon>
        <taxon>Magnoliopsida</taxon>
        <taxon>eudicotyledons</taxon>
        <taxon>Gunneridae</taxon>
        <taxon>Pentapetalae</taxon>
        <taxon>rosids</taxon>
        <taxon>malvids</taxon>
        <taxon>Brassicales</taxon>
        <taxon>Brassicaceae</taxon>
        <taxon>Coluteocarpeae</taxon>
        <taxon>Microthlaspi</taxon>
    </lineage>
</organism>